<dbReference type="RefSeq" id="WP_317140326.1">
    <property type="nucleotide sequence ID" value="NZ_CP118157.1"/>
</dbReference>
<proteinExistence type="predicted"/>
<dbReference type="Proteomes" id="UP001305498">
    <property type="component" value="Chromosome"/>
</dbReference>
<keyword evidence="1" id="KW-0472">Membrane</keyword>
<evidence type="ECO:0000313" key="2">
    <source>
        <dbReference type="EMBL" id="WOF23855.1"/>
    </source>
</evidence>
<dbReference type="AlphaFoldDB" id="A0AA97FK90"/>
<dbReference type="KEGG" id="mbet:N8K70_04005"/>
<organism evidence="2 3">
    <name type="scientific">Microbacterium betulae</name>
    <dbReference type="NCBI Taxonomy" id="2981139"/>
    <lineage>
        <taxon>Bacteria</taxon>
        <taxon>Bacillati</taxon>
        <taxon>Actinomycetota</taxon>
        <taxon>Actinomycetes</taxon>
        <taxon>Micrococcales</taxon>
        <taxon>Microbacteriaceae</taxon>
        <taxon>Microbacterium</taxon>
    </lineage>
</organism>
<dbReference type="EMBL" id="CP118157">
    <property type="protein sequence ID" value="WOF23855.1"/>
    <property type="molecule type" value="Genomic_DNA"/>
</dbReference>
<keyword evidence="1" id="KW-1133">Transmembrane helix</keyword>
<evidence type="ECO:0000256" key="1">
    <source>
        <dbReference type="SAM" id="Phobius"/>
    </source>
</evidence>
<protein>
    <submittedName>
        <fullName evidence="2">Uncharacterized protein</fullName>
    </submittedName>
</protein>
<keyword evidence="3" id="KW-1185">Reference proteome</keyword>
<sequence>MTTTTSVDQVLTALGLGALAILFATDRVMTKGQHTRRVADLTAHHNRELATQAGILAEMRESRDYYRQARLEERARADAATDRLAESVEVAKASLQALQALDEAARSVT</sequence>
<reference evidence="2 3" key="1">
    <citation type="submission" date="2023-02" db="EMBL/GenBank/DDBJ databases">
        <title>Microbacterium betulae sp. nov., isolated from birch wood.</title>
        <authorList>
            <person name="Pasciak M."/>
            <person name="Pawlik K.J."/>
            <person name="Martynowski D."/>
            <person name="Laczmanski L."/>
            <person name="Ciekot J."/>
            <person name="Szponar B."/>
            <person name="Wojcik-Fatla A."/>
            <person name="Mackiewicz B."/>
            <person name="Farian E."/>
            <person name="Cholewa G."/>
            <person name="Cholewa A."/>
            <person name="Dutkiewicz J."/>
        </authorList>
    </citation>
    <scope>NUCLEOTIDE SEQUENCE [LARGE SCALE GENOMIC DNA]</scope>
    <source>
        <strain evidence="2 3">AB</strain>
    </source>
</reference>
<feature type="transmembrane region" description="Helical" evidence="1">
    <location>
        <begin position="6"/>
        <end position="24"/>
    </location>
</feature>
<evidence type="ECO:0000313" key="3">
    <source>
        <dbReference type="Proteomes" id="UP001305498"/>
    </source>
</evidence>
<accession>A0AA97FK90</accession>
<keyword evidence="1" id="KW-0812">Transmembrane</keyword>
<gene>
    <name evidence="2" type="ORF">N8K70_04005</name>
</gene>
<name>A0AA97FK90_9MICO</name>